<dbReference type="InterPro" id="IPR001796">
    <property type="entry name" value="DHFR_dom"/>
</dbReference>
<evidence type="ECO:0000256" key="4">
    <source>
        <dbReference type="ARBA" id="ARBA00022563"/>
    </source>
</evidence>
<evidence type="ECO:0000256" key="7">
    <source>
        <dbReference type="PIRNR" id="PIRNR000194"/>
    </source>
</evidence>
<dbReference type="EC" id="1.5.1.3" evidence="3 7"/>
<dbReference type="CDD" id="cd00209">
    <property type="entry name" value="DHFR"/>
    <property type="match status" value="1"/>
</dbReference>
<evidence type="ECO:0000256" key="2">
    <source>
        <dbReference type="ARBA" id="ARBA00009539"/>
    </source>
</evidence>
<dbReference type="EMBL" id="QSIO01000001">
    <property type="protein sequence ID" value="RHC95814.1"/>
    <property type="molecule type" value="Genomic_DNA"/>
</dbReference>
<name>A0A414CLD2_STRPA</name>
<reference evidence="9 10" key="1">
    <citation type="submission" date="2018-08" db="EMBL/GenBank/DDBJ databases">
        <title>A genome reference for cultivated species of the human gut microbiota.</title>
        <authorList>
            <person name="Zou Y."/>
            <person name="Xue W."/>
            <person name="Luo G."/>
        </authorList>
    </citation>
    <scope>NUCLEOTIDE SEQUENCE [LARGE SCALE GENOMIC DNA]</scope>
    <source>
        <strain evidence="9 10">AM33-3BH</strain>
    </source>
</reference>
<comment type="function">
    <text evidence="7">Key enzyme in folate metabolism. Catalyzes an essential reaction for de novo glycine and purine synthesis, and for DNA precursor synthesis.</text>
</comment>
<accession>A0A414CLD2</accession>
<comment type="caution">
    <text evidence="9">The sequence shown here is derived from an EMBL/GenBank/DDBJ whole genome shotgun (WGS) entry which is preliminary data.</text>
</comment>
<sequence length="169" mass="19743">MKKIIGIWAQTENGIIGKDQVMPWHLPAELQHFKETTMGQAILMGRVTFDGMKKRVLPGRTSIILTQDQAYDSENDAVLVMHSKEEVLEWYQNQEKNLYIIGGSQILRLFSDQLEELIQTMIHATLDGDTLAPKFDEKRYEKVRQVPHLKDEKNPYDFTVNYYKRKDLD</sequence>
<dbReference type="GO" id="GO:0005829">
    <property type="term" value="C:cytosol"/>
    <property type="evidence" value="ECO:0007669"/>
    <property type="project" value="TreeGrafter"/>
</dbReference>
<dbReference type="GO" id="GO:0004146">
    <property type="term" value="F:dihydrofolate reductase activity"/>
    <property type="evidence" value="ECO:0007669"/>
    <property type="project" value="UniProtKB-EC"/>
</dbReference>
<evidence type="ECO:0000313" key="10">
    <source>
        <dbReference type="Proteomes" id="UP000285773"/>
    </source>
</evidence>
<keyword evidence="4 7" id="KW-0554">One-carbon metabolism</keyword>
<dbReference type="AlphaFoldDB" id="A0A414CLD2"/>
<comment type="pathway">
    <text evidence="1 7">Cofactor biosynthesis; tetrahydrofolate biosynthesis; 5,6,7,8-tetrahydrofolate from 7,8-dihydrofolate: step 1/1.</text>
</comment>
<keyword evidence="6 7" id="KW-0560">Oxidoreductase</keyword>
<gene>
    <name evidence="9" type="ORF">DW820_01400</name>
</gene>
<dbReference type="GO" id="GO:0046655">
    <property type="term" value="P:folic acid metabolic process"/>
    <property type="evidence" value="ECO:0007669"/>
    <property type="project" value="TreeGrafter"/>
</dbReference>
<dbReference type="Gene3D" id="3.40.430.10">
    <property type="entry name" value="Dihydrofolate Reductase, subunit A"/>
    <property type="match status" value="1"/>
</dbReference>
<dbReference type="PROSITE" id="PS51330">
    <property type="entry name" value="DHFR_2"/>
    <property type="match status" value="1"/>
</dbReference>
<dbReference type="PIRSF" id="PIRSF000194">
    <property type="entry name" value="DHFR"/>
    <property type="match status" value="1"/>
</dbReference>
<dbReference type="Pfam" id="PF00186">
    <property type="entry name" value="DHFR_1"/>
    <property type="match status" value="1"/>
</dbReference>
<evidence type="ECO:0000256" key="1">
    <source>
        <dbReference type="ARBA" id="ARBA00004903"/>
    </source>
</evidence>
<dbReference type="UniPathway" id="UPA00077">
    <property type="reaction ID" value="UER00158"/>
</dbReference>
<comment type="catalytic activity">
    <reaction evidence="7">
        <text>(6S)-5,6,7,8-tetrahydrofolate + NADP(+) = 7,8-dihydrofolate + NADPH + H(+)</text>
        <dbReference type="Rhea" id="RHEA:15009"/>
        <dbReference type="ChEBI" id="CHEBI:15378"/>
        <dbReference type="ChEBI" id="CHEBI:57451"/>
        <dbReference type="ChEBI" id="CHEBI:57453"/>
        <dbReference type="ChEBI" id="CHEBI:57783"/>
        <dbReference type="ChEBI" id="CHEBI:58349"/>
        <dbReference type="EC" id="1.5.1.3"/>
    </reaction>
</comment>
<comment type="similarity">
    <text evidence="2 7">Belongs to the dihydrofolate reductase family.</text>
</comment>
<dbReference type="InterPro" id="IPR024072">
    <property type="entry name" value="DHFR-like_dom_sf"/>
</dbReference>
<feature type="domain" description="DHFR" evidence="8">
    <location>
        <begin position="3"/>
        <end position="165"/>
    </location>
</feature>
<protein>
    <recommendedName>
        <fullName evidence="3 7">Dihydrofolate reductase</fullName>
        <ecNumber evidence="3 7">1.5.1.3</ecNumber>
    </recommendedName>
</protein>
<dbReference type="PANTHER" id="PTHR48069">
    <property type="entry name" value="DIHYDROFOLATE REDUCTASE"/>
    <property type="match status" value="1"/>
</dbReference>
<evidence type="ECO:0000256" key="5">
    <source>
        <dbReference type="ARBA" id="ARBA00022857"/>
    </source>
</evidence>
<organism evidence="9 10">
    <name type="scientific">Streptococcus parasanguinis</name>
    <dbReference type="NCBI Taxonomy" id="1318"/>
    <lineage>
        <taxon>Bacteria</taxon>
        <taxon>Bacillati</taxon>
        <taxon>Bacillota</taxon>
        <taxon>Bacilli</taxon>
        <taxon>Lactobacillales</taxon>
        <taxon>Streptococcaceae</taxon>
        <taxon>Streptococcus</taxon>
    </lineage>
</organism>
<dbReference type="InterPro" id="IPR012259">
    <property type="entry name" value="DHFR"/>
</dbReference>
<dbReference type="FunFam" id="3.40.430.10:FF:000009">
    <property type="entry name" value="Dihydrofolate reductase"/>
    <property type="match status" value="1"/>
</dbReference>
<dbReference type="PANTHER" id="PTHR48069:SF3">
    <property type="entry name" value="DIHYDROFOLATE REDUCTASE"/>
    <property type="match status" value="1"/>
</dbReference>
<evidence type="ECO:0000313" key="9">
    <source>
        <dbReference type="EMBL" id="RHC95814.1"/>
    </source>
</evidence>
<dbReference type="SUPFAM" id="SSF53597">
    <property type="entry name" value="Dihydrofolate reductase-like"/>
    <property type="match status" value="1"/>
</dbReference>
<proteinExistence type="inferred from homology"/>
<dbReference type="GO" id="GO:0050661">
    <property type="term" value="F:NADP binding"/>
    <property type="evidence" value="ECO:0007669"/>
    <property type="project" value="InterPro"/>
</dbReference>
<dbReference type="GO" id="GO:0006730">
    <property type="term" value="P:one-carbon metabolic process"/>
    <property type="evidence" value="ECO:0007669"/>
    <property type="project" value="UniProtKB-KW"/>
</dbReference>
<evidence type="ECO:0000259" key="8">
    <source>
        <dbReference type="PROSITE" id="PS51330"/>
    </source>
</evidence>
<keyword evidence="5 7" id="KW-0521">NADP</keyword>
<dbReference type="RefSeq" id="WP_049507821.1">
    <property type="nucleotide sequence ID" value="NZ_JADMPM010000004.1"/>
</dbReference>
<evidence type="ECO:0000256" key="6">
    <source>
        <dbReference type="ARBA" id="ARBA00023002"/>
    </source>
</evidence>
<dbReference type="GO" id="GO:0046654">
    <property type="term" value="P:tetrahydrofolate biosynthetic process"/>
    <property type="evidence" value="ECO:0007669"/>
    <property type="project" value="UniProtKB-UniPathway"/>
</dbReference>
<dbReference type="PRINTS" id="PR00070">
    <property type="entry name" value="DHFR"/>
</dbReference>
<dbReference type="GO" id="GO:0046452">
    <property type="term" value="P:dihydrofolate metabolic process"/>
    <property type="evidence" value="ECO:0007669"/>
    <property type="project" value="TreeGrafter"/>
</dbReference>
<evidence type="ECO:0000256" key="3">
    <source>
        <dbReference type="ARBA" id="ARBA00012856"/>
    </source>
</evidence>
<dbReference type="Proteomes" id="UP000285773">
    <property type="component" value="Unassembled WGS sequence"/>
</dbReference>